<evidence type="ECO:0000313" key="2">
    <source>
        <dbReference type="EMBL" id="OJT02812.1"/>
    </source>
</evidence>
<feature type="compositionally biased region" description="Basic and acidic residues" evidence="1">
    <location>
        <begin position="502"/>
        <end position="547"/>
    </location>
</feature>
<reference evidence="2 3" key="1">
    <citation type="submission" date="2016-10" db="EMBL/GenBank/DDBJ databases">
        <title>Genome sequence of the basidiomycete white-rot fungus Trametes pubescens.</title>
        <authorList>
            <person name="Makela M.R."/>
            <person name="Granchi Z."/>
            <person name="Peng M."/>
            <person name="De Vries R.P."/>
            <person name="Grigoriev I."/>
            <person name="Riley R."/>
            <person name="Hilden K."/>
        </authorList>
    </citation>
    <scope>NUCLEOTIDE SEQUENCE [LARGE SCALE GENOMIC DNA]</scope>
    <source>
        <strain evidence="2 3">FBCC735</strain>
    </source>
</reference>
<gene>
    <name evidence="2" type="ORF">TRAPUB_6668</name>
</gene>
<comment type="caution">
    <text evidence="2">The sequence shown here is derived from an EMBL/GenBank/DDBJ whole genome shotgun (WGS) entry which is preliminary data.</text>
</comment>
<dbReference type="EMBL" id="MNAD01001649">
    <property type="protein sequence ID" value="OJT02812.1"/>
    <property type="molecule type" value="Genomic_DNA"/>
</dbReference>
<name>A0A1M2V5C5_TRAPU</name>
<dbReference type="OrthoDB" id="3255291at2759"/>
<dbReference type="OMA" id="RKGFWNR"/>
<protein>
    <submittedName>
        <fullName evidence="2">Uncharacterized protein</fullName>
    </submittedName>
</protein>
<dbReference type="Proteomes" id="UP000184267">
    <property type="component" value="Unassembled WGS sequence"/>
</dbReference>
<feature type="compositionally biased region" description="Polar residues" evidence="1">
    <location>
        <begin position="630"/>
        <end position="650"/>
    </location>
</feature>
<feature type="compositionally biased region" description="Basic and acidic residues" evidence="1">
    <location>
        <begin position="397"/>
        <end position="406"/>
    </location>
</feature>
<feature type="region of interest" description="Disordered" evidence="1">
    <location>
        <begin position="135"/>
        <end position="698"/>
    </location>
</feature>
<accession>A0A1M2V5C5</accession>
<feature type="compositionally biased region" description="Basic and acidic residues" evidence="1">
    <location>
        <begin position="201"/>
        <end position="211"/>
    </location>
</feature>
<keyword evidence="3" id="KW-1185">Reference proteome</keyword>
<feature type="compositionally biased region" description="Polar residues" evidence="1">
    <location>
        <begin position="163"/>
        <end position="179"/>
    </location>
</feature>
<dbReference type="STRING" id="154538.A0A1M2V5C5"/>
<feature type="compositionally biased region" description="Basic and acidic residues" evidence="1">
    <location>
        <begin position="298"/>
        <end position="308"/>
    </location>
</feature>
<dbReference type="AlphaFoldDB" id="A0A1M2V5C5"/>
<feature type="compositionally biased region" description="Low complexity" evidence="1">
    <location>
        <begin position="325"/>
        <end position="356"/>
    </location>
</feature>
<feature type="compositionally biased region" description="Low complexity" evidence="1">
    <location>
        <begin position="599"/>
        <end position="627"/>
    </location>
</feature>
<feature type="compositionally biased region" description="Basic and acidic residues" evidence="1">
    <location>
        <begin position="180"/>
        <end position="191"/>
    </location>
</feature>
<evidence type="ECO:0000313" key="3">
    <source>
        <dbReference type="Proteomes" id="UP000184267"/>
    </source>
</evidence>
<sequence length="787" mass="87446">MAHVMKPTVGRLPGPYADNTYIPTATHGWVHANTWYANAPFNSAPPPAPAGINPQTWASGQWKPNPYFRPPPNMTQPNTGFQMWAPHPGWGNNVAAGQNWNPYKRVPNPGDASYWATELSDNPLKLENMHIRDDTPAEERHRKDSSNGVPHTPWVWVPKELSSDATKSADSAGVSSSRDGQNEQRQHEQNQKDLPQAPQLQRREHMYDHTRSNSLSRNAYASPPTAHESSSQSRHYHDVARSASTPQDRAPASAPATISTYSAYHQQQQQQRQQQQQPPQGYPAASQQTEAGQHQRQQSRDVSPRESYDSQPYSSSRDYRNAPTSSGATSSASAAAAAAAAFRQASSDSTDSSATALSEREPRRGESYSVRQELHPTFSPKIVRTPDHYYTSSGRLAKHEDLERTPRHSSSNPNHGPIYAPATAPTRSNSLNNGRQSTPHPSSGPTPDSSLGLELMHLTDEPGSLLSPLIVPNTPPDSTRPSPRNEVSRSQTYPSVAFDYVPEERDRPVYRKTPREYPRSISREPSDRDRDRDRDRRRDYSRSRDADATPQPGARTPPAHTPPLSHYTRPSPEHRSTATPISRSHTYPAVIPPPPPITPQRSRSPGRSPRYSPSHGPSQSYSSSSPYGANRTSPNPPTTSIANANASSPLRHNPLPRPPQQSPYVEQLARGGGSSSASAAAAAVAAQQHNTPRRQVRQGYWNRRGDHLHVNEKGERWIVYAPRHLANPEDLKYYPSPTEGWRDHHGNHIRYDPNVPELYDSLPHHGEPPARPYQYVSHFVARGSRVY</sequence>
<feature type="compositionally biased region" description="Polar residues" evidence="1">
    <location>
        <begin position="425"/>
        <end position="449"/>
    </location>
</feature>
<feature type="compositionally biased region" description="Low complexity" evidence="1">
    <location>
        <begin position="259"/>
        <end position="288"/>
    </location>
</feature>
<proteinExistence type="predicted"/>
<evidence type="ECO:0000256" key="1">
    <source>
        <dbReference type="SAM" id="MobiDB-lite"/>
    </source>
</evidence>
<organism evidence="2 3">
    <name type="scientific">Trametes pubescens</name>
    <name type="common">White-rot fungus</name>
    <dbReference type="NCBI Taxonomy" id="154538"/>
    <lineage>
        <taxon>Eukaryota</taxon>
        <taxon>Fungi</taxon>
        <taxon>Dikarya</taxon>
        <taxon>Basidiomycota</taxon>
        <taxon>Agaricomycotina</taxon>
        <taxon>Agaricomycetes</taxon>
        <taxon>Polyporales</taxon>
        <taxon>Polyporaceae</taxon>
        <taxon>Trametes</taxon>
    </lineage>
</organism>
<feature type="compositionally biased region" description="Low complexity" evidence="1">
    <location>
        <begin position="675"/>
        <end position="686"/>
    </location>
</feature>
<feature type="compositionally biased region" description="Basic and acidic residues" evidence="1">
    <location>
        <begin position="135"/>
        <end position="145"/>
    </location>
</feature>